<dbReference type="InterPro" id="IPR015424">
    <property type="entry name" value="PyrdxlP-dep_Trfase"/>
</dbReference>
<dbReference type="Proteomes" id="UP000027361">
    <property type="component" value="Unassembled WGS sequence"/>
</dbReference>
<dbReference type="InterPro" id="IPR001917">
    <property type="entry name" value="Aminotrans_II_pyridoxalP_BS"/>
</dbReference>
<dbReference type="InterPro" id="IPR015421">
    <property type="entry name" value="PyrdxlP-dep_Trfase_major"/>
</dbReference>
<feature type="domain" description="Aminotransferase class I/classII large" evidence="6">
    <location>
        <begin position="55"/>
        <end position="424"/>
    </location>
</feature>
<dbReference type="EMBL" id="JMSN01000127">
    <property type="protein sequence ID" value="KDN37934.1"/>
    <property type="molecule type" value="Genomic_DNA"/>
</dbReference>
<organism evidence="7 8">
    <name type="scientific">Tilletiaria anomala (strain ATCC 24038 / CBS 436.72 / UBC 951)</name>
    <dbReference type="NCBI Taxonomy" id="1037660"/>
    <lineage>
        <taxon>Eukaryota</taxon>
        <taxon>Fungi</taxon>
        <taxon>Dikarya</taxon>
        <taxon>Basidiomycota</taxon>
        <taxon>Ustilaginomycotina</taxon>
        <taxon>Exobasidiomycetes</taxon>
        <taxon>Georgefischeriales</taxon>
        <taxon>Tilletiariaceae</taxon>
        <taxon>Tilletiaria</taxon>
    </lineage>
</organism>
<dbReference type="AlphaFoldDB" id="A0A066VGR3"/>
<dbReference type="GO" id="GO:0030170">
    <property type="term" value="F:pyridoxal phosphate binding"/>
    <property type="evidence" value="ECO:0007669"/>
    <property type="project" value="InterPro"/>
</dbReference>
<evidence type="ECO:0000256" key="2">
    <source>
        <dbReference type="ARBA" id="ARBA00010008"/>
    </source>
</evidence>
<comment type="similarity">
    <text evidence="2">Belongs to the class-II pyridoxal-phosphate-dependent aminotransferase family. BioF subfamily.</text>
</comment>
<gene>
    <name evidence="7" type="ORF">K437DRAFT_259584</name>
</gene>
<dbReference type="Pfam" id="PF00155">
    <property type="entry name" value="Aminotran_1_2"/>
    <property type="match status" value="1"/>
</dbReference>
<dbReference type="PROSITE" id="PS00599">
    <property type="entry name" value="AA_TRANSFER_CLASS_2"/>
    <property type="match status" value="1"/>
</dbReference>
<dbReference type="InterPro" id="IPR015422">
    <property type="entry name" value="PyrdxlP-dep_Trfase_small"/>
</dbReference>
<reference evidence="7 8" key="1">
    <citation type="submission" date="2014-05" db="EMBL/GenBank/DDBJ databases">
        <title>Draft genome sequence of a rare smut relative, Tilletiaria anomala UBC 951.</title>
        <authorList>
            <consortium name="DOE Joint Genome Institute"/>
            <person name="Toome M."/>
            <person name="Kuo A."/>
            <person name="Henrissat B."/>
            <person name="Lipzen A."/>
            <person name="Tritt A."/>
            <person name="Yoshinaga Y."/>
            <person name="Zane M."/>
            <person name="Barry K."/>
            <person name="Grigoriev I.V."/>
            <person name="Spatafora J.W."/>
            <person name="Aimea M.C."/>
        </authorList>
    </citation>
    <scope>NUCLEOTIDE SEQUENCE [LARGE SCALE GENOMIC DNA]</scope>
    <source>
        <strain evidence="7 8">UBC 951</strain>
    </source>
</reference>
<keyword evidence="3 7" id="KW-0808">Transferase</keyword>
<dbReference type="OrthoDB" id="2382073at2759"/>
<evidence type="ECO:0000256" key="4">
    <source>
        <dbReference type="ARBA" id="ARBA00022898"/>
    </source>
</evidence>
<comment type="cofactor">
    <cofactor evidence="1 5">
        <name>pyridoxal 5'-phosphate</name>
        <dbReference type="ChEBI" id="CHEBI:597326"/>
    </cofactor>
</comment>
<sequence>MGLNERLRAALDARQAKDTLRRLTRFDDPTHEDIAEAQLLHGRALSAEGRGKKLWTDFSSNDYLSFATAPAMRHDFMRRMQQYERDHPNQPLTGSSGSRLLDGNNVLAEEVELAIASHFHSESALLFNTGFSANASLLAVLPKEGDLVLYDELVHASMHDGIRKSRARSLAFGHNDMHHLDQLLRQERAAHVPCSSTARTVFIAVESVYSMDGDMCPLPSLCDTVARHVPRENRCLIVDEAHGVGVYGENGKGCTVGLGLEDAVDIRLATFGKALGCSGAAVLCSELVKAFLLNYARPLIYSTALPPSALLSIQAALHALVTPLHAENQRRVLDNAALLHQLLHGHAAPPLPSACAHHHSSLSYPSPIVPLLSPRPKALAAFLQQEGRMIVRGITYPTVPKGQDRVRICVHASNTEEDIRALAHLIHDWRRKENGSLCPSVAARPADTETRHEHTARFHALPMQARPQGNVTAKL</sequence>
<dbReference type="HOGENOM" id="CLU_015846_3_0_1"/>
<dbReference type="FunCoup" id="A0A066VGR3">
    <property type="interactions" value="267"/>
</dbReference>
<keyword evidence="8" id="KW-1185">Reference proteome</keyword>
<dbReference type="Gene3D" id="3.90.1150.10">
    <property type="entry name" value="Aspartate Aminotransferase, domain 1"/>
    <property type="match status" value="1"/>
</dbReference>
<evidence type="ECO:0000313" key="8">
    <source>
        <dbReference type="Proteomes" id="UP000027361"/>
    </source>
</evidence>
<dbReference type="STRING" id="1037660.A0A066VGR3"/>
<evidence type="ECO:0000313" key="7">
    <source>
        <dbReference type="EMBL" id="KDN37934.1"/>
    </source>
</evidence>
<dbReference type="InterPro" id="IPR004839">
    <property type="entry name" value="Aminotransferase_I/II_large"/>
</dbReference>
<dbReference type="SUPFAM" id="SSF53383">
    <property type="entry name" value="PLP-dependent transferases"/>
    <property type="match status" value="1"/>
</dbReference>
<evidence type="ECO:0000256" key="5">
    <source>
        <dbReference type="RuleBase" id="RU003693"/>
    </source>
</evidence>
<evidence type="ECO:0000256" key="1">
    <source>
        <dbReference type="ARBA" id="ARBA00001933"/>
    </source>
</evidence>
<dbReference type="OMA" id="GTHEYCD"/>
<dbReference type="PANTHER" id="PTHR13693:SF77">
    <property type="entry name" value="8-AMINO-7-OXONONANOATE SYNTHASE"/>
    <property type="match status" value="1"/>
</dbReference>
<keyword evidence="4 5" id="KW-0663">Pyridoxal phosphate</keyword>
<comment type="caution">
    <text evidence="7">The sequence shown here is derived from an EMBL/GenBank/DDBJ whole genome shotgun (WGS) entry which is preliminary data.</text>
</comment>
<evidence type="ECO:0000259" key="6">
    <source>
        <dbReference type="Pfam" id="PF00155"/>
    </source>
</evidence>
<dbReference type="GeneID" id="25265319"/>
<accession>A0A066VGR3</accession>
<dbReference type="RefSeq" id="XP_013240540.1">
    <property type="nucleotide sequence ID" value="XM_013385086.1"/>
</dbReference>
<evidence type="ECO:0000256" key="3">
    <source>
        <dbReference type="ARBA" id="ARBA00022679"/>
    </source>
</evidence>
<dbReference type="InterPro" id="IPR050087">
    <property type="entry name" value="AON_synthase_class-II"/>
</dbReference>
<proteinExistence type="inferred from homology"/>
<dbReference type="GO" id="GO:0009102">
    <property type="term" value="P:biotin biosynthetic process"/>
    <property type="evidence" value="ECO:0007669"/>
    <property type="project" value="TreeGrafter"/>
</dbReference>
<dbReference type="Gene3D" id="3.40.640.10">
    <property type="entry name" value="Type I PLP-dependent aspartate aminotransferase-like (Major domain)"/>
    <property type="match status" value="1"/>
</dbReference>
<name>A0A066VGR3_TILAU</name>
<protein>
    <submittedName>
        <fullName evidence="7">PLP-dependent transferase</fullName>
    </submittedName>
</protein>
<dbReference type="PANTHER" id="PTHR13693">
    <property type="entry name" value="CLASS II AMINOTRANSFERASE/8-AMINO-7-OXONONANOATE SYNTHASE"/>
    <property type="match status" value="1"/>
</dbReference>
<dbReference type="GO" id="GO:0016740">
    <property type="term" value="F:transferase activity"/>
    <property type="evidence" value="ECO:0007669"/>
    <property type="project" value="UniProtKB-KW"/>
</dbReference>
<dbReference type="InParanoid" id="A0A066VGR3"/>